<gene>
    <name evidence="14" type="ORF">SAMN05421721_1216</name>
</gene>
<feature type="region of interest" description="Disordered" evidence="12">
    <location>
        <begin position="148"/>
        <end position="182"/>
    </location>
</feature>
<organism evidence="14 15">
    <name type="scientific">Ectothiorhodospira mobilis</name>
    <dbReference type="NCBI Taxonomy" id="195064"/>
    <lineage>
        <taxon>Bacteria</taxon>
        <taxon>Pseudomonadati</taxon>
        <taxon>Pseudomonadota</taxon>
        <taxon>Gammaproteobacteria</taxon>
        <taxon>Chromatiales</taxon>
        <taxon>Ectothiorhodospiraceae</taxon>
        <taxon>Ectothiorhodospira</taxon>
    </lineage>
</organism>
<keyword evidence="14" id="KW-0969">Cilium</keyword>
<dbReference type="GO" id="GO:0016798">
    <property type="term" value="F:hydrolase activity, acting on glycosyl bonds"/>
    <property type="evidence" value="ECO:0007669"/>
    <property type="project" value="UniProtKB-KW"/>
</dbReference>
<evidence type="ECO:0000256" key="6">
    <source>
        <dbReference type="ARBA" id="ARBA00022764"/>
    </source>
</evidence>
<dbReference type="Pfam" id="PF10135">
    <property type="entry name" value="Rod-binding"/>
    <property type="match status" value="1"/>
</dbReference>
<keyword evidence="9" id="KW-0326">Glycosidase</keyword>
<feature type="compositionally biased region" description="Basic and acidic residues" evidence="12">
    <location>
        <begin position="148"/>
        <end position="161"/>
    </location>
</feature>
<dbReference type="PANTHER" id="PTHR33308:SF9">
    <property type="entry name" value="PEPTIDOGLYCAN HYDROLASE FLGJ"/>
    <property type="match status" value="1"/>
</dbReference>
<dbReference type="Gene3D" id="1.10.530.10">
    <property type="match status" value="1"/>
</dbReference>
<evidence type="ECO:0000259" key="13">
    <source>
        <dbReference type="SMART" id="SM00047"/>
    </source>
</evidence>
<evidence type="ECO:0000256" key="12">
    <source>
        <dbReference type="SAM" id="MobiDB-lite"/>
    </source>
</evidence>
<dbReference type="InterPro" id="IPR013377">
    <property type="entry name" value="FlgJ"/>
</dbReference>
<evidence type="ECO:0000256" key="9">
    <source>
        <dbReference type="ARBA" id="ARBA00023295"/>
    </source>
</evidence>
<evidence type="ECO:0000256" key="5">
    <source>
        <dbReference type="ARBA" id="ARBA00013433"/>
    </source>
</evidence>
<evidence type="ECO:0000256" key="4">
    <source>
        <dbReference type="ARBA" id="ARBA00007974"/>
    </source>
</evidence>
<proteinExistence type="inferred from homology"/>
<comment type="function">
    <text evidence="1">Flagellum-specific muramidase which hydrolyzes the peptidoglycan layer to assemble the rod structure in the periplasmic space.</text>
</comment>
<evidence type="ECO:0000256" key="11">
    <source>
        <dbReference type="ARBA" id="ARBA00030835"/>
    </source>
</evidence>
<dbReference type="GO" id="GO:0042597">
    <property type="term" value="C:periplasmic space"/>
    <property type="evidence" value="ECO:0007669"/>
    <property type="project" value="UniProtKB-SubCell"/>
</dbReference>
<protein>
    <recommendedName>
        <fullName evidence="5">Peptidoglycan hydrolase FlgJ</fullName>
    </recommendedName>
    <alternativeName>
        <fullName evidence="11">Muramidase FlgJ</fullName>
    </alternativeName>
</protein>
<keyword evidence="15" id="KW-1185">Reference proteome</keyword>
<evidence type="ECO:0000256" key="10">
    <source>
        <dbReference type="ARBA" id="ARBA00023316"/>
    </source>
</evidence>
<reference evidence="14 15" key="1">
    <citation type="submission" date="2016-10" db="EMBL/GenBank/DDBJ databases">
        <authorList>
            <person name="de Groot N.N."/>
        </authorList>
    </citation>
    <scope>NUCLEOTIDE SEQUENCE [LARGE SCALE GENOMIC DNA]</scope>
    <source>
        <strain evidence="14 15">DSM 4180</strain>
    </source>
</reference>
<evidence type="ECO:0000256" key="1">
    <source>
        <dbReference type="ARBA" id="ARBA00002954"/>
    </source>
</evidence>
<dbReference type="EMBL" id="FOUO01000021">
    <property type="protein sequence ID" value="SFM67106.1"/>
    <property type="molecule type" value="Genomic_DNA"/>
</dbReference>
<dbReference type="GO" id="GO:0044780">
    <property type="term" value="P:bacterial-type flagellum assembly"/>
    <property type="evidence" value="ECO:0007669"/>
    <property type="project" value="InterPro"/>
</dbReference>
<evidence type="ECO:0000256" key="3">
    <source>
        <dbReference type="ARBA" id="ARBA00006880"/>
    </source>
</evidence>
<feature type="domain" description="Mannosyl-glycoprotein endo-beta-N-acetylglucosamidase-like" evidence="13">
    <location>
        <begin position="176"/>
        <end position="340"/>
    </location>
</feature>
<evidence type="ECO:0000256" key="7">
    <source>
        <dbReference type="ARBA" id="ARBA00022795"/>
    </source>
</evidence>
<dbReference type="InterPro" id="IPR051056">
    <property type="entry name" value="Glycosyl_Hydrolase_73"/>
</dbReference>
<dbReference type="Pfam" id="PF01832">
    <property type="entry name" value="Glucosaminidase"/>
    <property type="match status" value="1"/>
</dbReference>
<dbReference type="OrthoDB" id="289937at2"/>
<dbReference type="RefSeq" id="WP_090487354.1">
    <property type="nucleotide sequence ID" value="NZ_FOUO01000021.1"/>
</dbReference>
<dbReference type="STRING" id="195064.SAMN05421721_1216"/>
<dbReference type="GO" id="GO:0004040">
    <property type="term" value="F:amidase activity"/>
    <property type="evidence" value="ECO:0007669"/>
    <property type="project" value="InterPro"/>
</dbReference>
<sequence length="348" mass="37613">MNGYIADSTNYTDLAGLTQLRARAQRHEAGAADEVARQFEALFIQMMLKSMRQAAPAEGIFNNEQTRMYQGLFDQQIALEMSQGEGIGLREQVMRELSRHHPGADAGNPGDDGQAGVAGDRELQMPDHRVPSLRAAIEAAIQARDAARAGKGAEGDAEAAREVSAADPAGAASGTDAHWRPETPQEFIRDVWPHAQAAARELGVPPEVLVAQSGLETGWGRHVIRHGDGSSSFNLFGIKADARWDGPRVNVSTLEYVDGLPERQRAAFRAYDGLAEGFDDYVAFIQGNPRYRQALEAAGDAEGYIRGLQEAGYATDPRYADKILNIMQRGTLGETLASLKSGQTPPIS</sequence>
<name>A0A1I4SRI8_ECTMO</name>
<dbReference type="GO" id="GO:0071973">
    <property type="term" value="P:bacterial-type flagellum-dependent cell motility"/>
    <property type="evidence" value="ECO:0007669"/>
    <property type="project" value="TreeGrafter"/>
</dbReference>
<dbReference type="InterPro" id="IPR019301">
    <property type="entry name" value="Flagellar_prot_FlgJ_N"/>
</dbReference>
<dbReference type="Gene3D" id="2.10.70.40">
    <property type="entry name" value="peptidoglycan hydrolase"/>
    <property type="match status" value="1"/>
</dbReference>
<keyword evidence="14" id="KW-0966">Cell projection</keyword>
<evidence type="ECO:0000256" key="2">
    <source>
        <dbReference type="ARBA" id="ARBA00004418"/>
    </source>
</evidence>
<dbReference type="SUPFAM" id="SSF53955">
    <property type="entry name" value="Lysozyme-like"/>
    <property type="match status" value="1"/>
</dbReference>
<evidence type="ECO:0000313" key="14">
    <source>
        <dbReference type="EMBL" id="SFM67106.1"/>
    </source>
</evidence>
<accession>A0A1I4SRI8</accession>
<dbReference type="Proteomes" id="UP000199556">
    <property type="component" value="Unassembled WGS sequence"/>
</dbReference>
<dbReference type="GO" id="GO:0071555">
    <property type="term" value="P:cell wall organization"/>
    <property type="evidence" value="ECO:0007669"/>
    <property type="project" value="UniProtKB-KW"/>
</dbReference>
<comment type="similarity">
    <text evidence="3">In the N-terminal section; belongs to the FlgJ family.</text>
</comment>
<dbReference type="InterPro" id="IPR002901">
    <property type="entry name" value="MGlyc_endo_b_GlcNAc-like_dom"/>
</dbReference>
<keyword evidence="6" id="KW-0574">Periplasm</keyword>
<evidence type="ECO:0000256" key="8">
    <source>
        <dbReference type="ARBA" id="ARBA00022801"/>
    </source>
</evidence>
<dbReference type="PRINTS" id="PR01002">
    <property type="entry name" value="FLGFLGJ"/>
</dbReference>
<evidence type="ECO:0000313" key="15">
    <source>
        <dbReference type="Proteomes" id="UP000199556"/>
    </source>
</evidence>
<keyword evidence="10" id="KW-0961">Cell wall biogenesis/degradation</keyword>
<keyword evidence="8" id="KW-0378">Hydrolase</keyword>
<keyword evidence="14" id="KW-0282">Flagellum</keyword>
<dbReference type="PANTHER" id="PTHR33308">
    <property type="entry name" value="PEPTIDOGLYCAN HYDROLASE FLGJ"/>
    <property type="match status" value="1"/>
</dbReference>
<dbReference type="NCBIfam" id="TIGR02541">
    <property type="entry name" value="flagell_FlgJ"/>
    <property type="match status" value="1"/>
</dbReference>
<dbReference type="AlphaFoldDB" id="A0A1I4SRI8"/>
<comment type="similarity">
    <text evidence="4">In the C-terminal section; belongs to the glycosyl hydrolase 73 family.</text>
</comment>
<dbReference type="SMART" id="SM00047">
    <property type="entry name" value="LYZ2"/>
    <property type="match status" value="1"/>
</dbReference>
<keyword evidence="7" id="KW-1005">Bacterial flagellum biogenesis</keyword>
<comment type="subcellular location">
    <subcellularLocation>
        <location evidence="2">Periplasm</location>
    </subcellularLocation>
</comment>
<dbReference type="InterPro" id="IPR023346">
    <property type="entry name" value="Lysozyme-like_dom_sf"/>
</dbReference>